<comment type="similarity">
    <text evidence="2 6">Belongs to the cytochrome P450 family.</text>
</comment>
<dbReference type="CDD" id="cd11070">
    <property type="entry name" value="CYP56-like"/>
    <property type="match status" value="1"/>
</dbReference>
<dbReference type="InterPro" id="IPR001128">
    <property type="entry name" value="Cyt_P450"/>
</dbReference>
<dbReference type="SUPFAM" id="SSF48264">
    <property type="entry name" value="Cytochrome P450"/>
    <property type="match status" value="1"/>
</dbReference>
<evidence type="ECO:0000256" key="4">
    <source>
        <dbReference type="ARBA" id="ARBA00022723"/>
    </source>
</evidence>
<sequence>MAGLTALLAVGALLVVAAVFDTGLRLLRNYRLAKTIGAPIRIIPISPLNPFWVLLDRKVLPLLRRLPFGDNSFTRYNWRGWEVEDRWRSHYEMGDIWVLVTPFKNWVYINDPDALMSVFRRGNEITRPVVVTEILNVFGPNISTAEGERWKTQRRILTHCFNEANNKIVWSEAITLAGDMLQYWTTKASIRSSADDLRTLSLHVLSRAAFGKSFKFEGADDRDHSASSTGNYKQSLQTILENCVLILALGTKALAWPWPSRKLRGVHAAWVNFHAYMTSMYEEGKRAAAEGKAADDHNLLTLMVRASQADPESLTESEIYGNMFAVSFAGHDTTANTLTFALHFLAAHPGVQDWLAEEIADVFGERGPEEWDYRADFPRLKRCLAVMYETMRLYTPVPVLKWTADRAQPVTVHDRTYMLPPHSMIAPSYGAIQTDPRIWGSDSLAWRPSRWIRKSSSSSSFGPTGSNSNEQEEFHMPPRGAFLAWSEGTRDCVGRKFSQVEFVATVAVLFRRWRVDPAVLFPGETLDAARGRVERLIETDSYAVLLLQMLHPERAPLVWRRA</sequence>
<evidence type="ECO:0000256" key="1">
    <source>
        <dbReference type="ARBA" id="ARBA00001971"/>
    </source>
</evidence>
<gene>
    <name evidence="8" type="ORF">PG997_011512</name>
</gene>
<dbReference type="InterPro" id="IPR017972">
    <property type="entry name" value="Cyt_P450_CS"/>
</dbReference>
<evidence type="ECO:0000256" key="5">
    <source>
        <dbReference type="ARBA" id="ARBA00023004"/>
    </source>
</evidence>
<dbReference type="InterPro" id="IPR050121">
    <property type="entry name" value="Cytochrome_P450_monoxygenase"/>
</dbReference>
<dbReference type="InterPro" id="IPR036396">
    <property type="entry name" value="Cyt_P450_sf"/>
</dbReference>
<organism evidence="8 9">
    <name type="scientific">Apiospora hydei</name>
    <dbReference type="NCBI Taxonomy" id="1337664"/>
    <lineage>
        <taxon>Eukaryota</taxon>
        <taxon>Fungi</taxon>
        <taxon>Dikarya</taxon>
        <taxon>Ascomycota</taxon>
        <taxon>Pezizomycotina</taxon>
        <taxon>Sordariomycetes</taxon>
        <taxon>Xylariomycetidae</taxon>
        <taxon>Amphisphaeriales</taxon>
        <taxon>Apiosporaceae</taxon>
        <taxon>Apiospora</taxon>
    </lineage>
</organism>
<keyword evidence="6" id="KW-0503">Monooxygenase</keyword>
<dbReference type="Proteomes" id="UP001433268">
    <property type="component" value="Unassembled WGS sequence"/>
</dbReference>
<keyword evidence="6" id="KW-0560">Oxidoreductase</keyword>
<keyword evidence="9" id="KW-1185">Reference proteome</keyword>
<keyword evidence="4 6" id="KW-0479">Metal-binding</keyword>
<evidence type="ECO:0000256" key="3">
    <source>
        <dbReference type="ARBA" id="ARBA00022617"/>
    </source>
</evidence>
<comment type="caution">
    <text evidence="8">The sequence shown here is derived from an EMBL/GenBank/DDBJ whole genome shotgun (WGS) entry which is preliminary data.</text>
</comment>
<protein>
    <recommendedName>
        <fullName evidence="10">Cytochrome P450</fullName>
    </recommendedName>
</protein>
<dbReference type="InterPro" id="IPR002401">
    <property type="entry name" value="Cyt_P450_E_grp-I"/>
</dbReference>
<dbReference type="Gene3D" id="1.10.630.10">
    <property type="entry name" value="Cytochrome P450"/>
    <property type="match status" value="1"/>
</dbReference>
<name>A0ABR1VJ94_9PEZI</name>
<evidence type="ECO:0000256" key="2">
    <source>
        <dbReference type="ARBA" id="ARBA00010617"/>
    </source>
</evidence>
<proteinExistence type="inferred from homology"/>
<accession>A0ABR1VJ94</accession>
<evidence type="ECO:0000256" key="7">
    <source>
        <dbReference type="SAM" id="MobiDB-lite"/>
    </source>
</evidence>
<reference evidence="8 9" key="1">
    <citation type="submission" date="2023-01" db="EMBL/GenBank/DDBJ databases">
        <title>Analysis of 21 Apiospora genomes using comparative genomics revels a genus with tremendous synthesis potential of carbohydrate active enzymes and secondary metabolites.</title>
        <authorList>
            <person name="Sorensen T."/>
        </authorList>
    </citation>
    <scope>NUCLEOTIDE SEQUENCE [LARGE SCALE GENOMIC DNA]</scope>
    <source>
        <strain evidence="8 9">CBS 114990</strain>
    </source>
</reference>
<keyword evidence="3 6" id="KW-0349">Heme</keyword>
<comment type="cofactor">
    <cofactor evidence="1">
        <name>heme</name>
        <dbReference type="ChEBI" id="CHEBI:30413"/>
    </cofactor>
</comment>
<dbReference type="PANTHER" id="PTHR24305:SF166">
    <property type="entry name" value="CYTOCHROME P450 12A4, MITOCHONDRIAL-RELATED"/>
    <property type="match status" value="1"/>
</dbReference>
<dbReference type="PRINTS" id="PR00463">
    <property type="entry name" value="EP450I"/>
</dbReference>
<evidence type="ECO:0000313" key="9">
    <source>
        <dbReference type="Proteomes" id="UP001433268"/>
    </source>
</evidence>
<dbReference type="EMBL" id="JAQQWN010000008">
    <property type="protein sequence ID" value="KAK8071309.1"/>
    <property type="molecule type" value="Genomic_DNA"/>
</dbReference>
<evidence type="ECO:0000313" key="8">
    <source>
        <dbReference type="EMBL" id="KAK8071309.1"/>
    </source>
</evidence>
<dbReference type="PANTHER" id="PTHR24305">
    <property type="entry name" value="CYTOCHROME P450"/>
    <property type="match status" value="1"/>
</dbReference>
<keyword evidence="5 6" id="KW-0408">Iron</keyword>
<dbReference type="PRINTS" id="PR00385">
    <property type="entry name" value="P450"/>
</dbReference>
<evidence type="ECO:0008006" key="10">
    <source>
        <dbReference type="Google" id="ProtNLM"/>
    </source>
</evidence>
<dbReference type="PROSITE" id="PS00086">
    <property type="entry name" value="CYTOCHROME_P450"/>
    <property type="match status" value="1"/>
</dbReference>
<dbReference type="RefSeq" id="XP_066665117.1">
    <property type="nucleotide sequence ID" value="XM_066815827.1"/>
</dbReference>
<feature type="region of interest" description="Disordered" evidence="7">
    <location>
        <begin position="454"/>
        <end position="474"/>
    </location>
</feature>
<dbReference type="Pfam" id="PF00067">
    <property type="entry name" value="p450"/>
    <property type="match status" value="1"/>
</dbReference>
<dbReference type="GeneID" id="92048887"/>
<evidence type="ECO:0000256" key="6">
    <source>
        <dbReference type="RuleBase" id="RU000461"/>
    </source>
</evidence>